<proteinExistence type="predicted"/>
<dbReference type="KEGG" id="psp:PSPPH_4483"/>
<name>Q48DE2_PSE14</name>
<dbReference type="Proteomes" id="UP000000551">
    <property type="component" value="Chromosome"/>
</dbReference>
<evidence type="ECO:0000313" key="2">
    <source>
        <dbReference type="Proteomes" id="UP000000551"/>
    </source>
</evidence>
<dbReference type="EMBL" id="CP000058">
    <property type="protein sequence ID" value="AAZ37808.1"/>
    <property type="molecule type" value="Genomic_DNA"/>
</dbReference>
<reference evidence="1 2" key="1">
    <citation type="journal article" date="2005" name="J. Bacteriol.">
        <title>Whole-genome sequence analysis of Pseudomonas syringae pv. phaseolicola 1448A reveals divergence among pathovars in genes involved in virulence and transposition.</title>
        <authorList>
            <person name="Joardar V."/>
            <person name="Lindeberg M."/>
            <person name="Jackson R.W."/>
            <person name="Selengut J."/>
            <person name="Dodson R."/>
            <person name="Brinkac L.M."/>
            <person name="Daugherty S.C."/>
            <person name="Deboy R."/>
            <person name="Durkin A.S."/>
            <person name="Giglio M.G."/>
            <person name="Madupu R."/>
            <person name="Nelson W.C."/>
            <person name="Rosovitz M.J."/>
            <person name="Sullivan S."/>
            <person name="Crabtree J."/>
            <person name="Creasy T."/>
            <person name="Davidsen T."/>
            <person name="Haft D.H."/>
            <person name="Zafar N."/>
            <person name="Zhou L."/>
            <person name="Halpin R."/>
            <person name="Holley T."/>
            <person name="Khouri H."/>
            <person name="Feldblyum T."/>
            <person name="White O."/>
            <person name="Fraser C.M."/>
            <person name="Chatterjee A.K."/>
            <person name="Cartinhour S."/>
            <person name="Schneider D.J."/>
            <person name="Mansfield J."/>
            <person name="Collmer A."/>
            <person name="Buell C.R."/>
        </authorList>
    </citation>
    <scope>NUCLEOTIDE SEQUENCE [LARGE SCALE GENOMIC DNA]</scope>
    <source>
        <strain evidence="2">1448A / Race 6</strain>
    </source>
</reference>
<sequence>MGVTGFSSSLDGKYSQVNISDVSRYAIGAR</sequence>
<accession>Q48DE2</accession>
<dbReference type="HOGENOM" id="CLU_3404902_0_0_6"/>
<evidence type="ECO:0000313" key="1">
    <source>
        <dbReference type="EMBL" id="AAZ37808.1"/>
    </source>
</evidence>
<organism evidence="1 2">
    <name type="scientific">Pseudomonas savastanoi pv. phaseolicola (strain 1448A / Race 6)</name>
    <name type="common">Pseudomonas syringae pv. phaseolicola (strain 1448A / Race 6)</name>
    <dbReference type="NCBI Taxonomy" id="264730"/>
    <lineage>
        <taxon>Bacteria</taxon>
        <taxon>Pseudomonadati</taxon>
        <taxon>Pseudomonadota</taxon>
        <taxon>Gammaproteobacteria</taxon>
        <taxon>Pseudomonadales</taxon>
        <taxon>Pseudomonadaceae</taxon>
        <taxon>Pseudomonas</taxon>
    </lineage>
</organism>
<protein>
    <submittedName>
        <fullName evidence="1">Uncharacterized protein</fullName>
    </submittedName>
</protein>
<dbReference type="AlphaFoldDB" id="Q48DE2"/>
<gene>
    <name evidence="1" type="ordered locus">PSPPH_4483</name>
</gene>